<dbReference type="AlphaFoldDB" id="A0A239TDD2"/>
<evidence type="ECO:0000313" key="13">
    <source>
        <dbReference type="Proteomes" id="UP000321736"/>
    </source>
</evidence>
<dbReference type="GO" id="GO:0015226">
    <property type="term" value="F:carnitine transmembrane transporter activity"/>
    <property type="evidence" value="ECO:0007669"/>
    <property type="project" value="TreeGrafter"/>
</dbReference>
<name>A0A239TDD2_9STAP</name>
<keyword evidence="5 11" id="KW-0812">Transmembrane</keyword>
<keyword evidence="8 11" id="KW-0472">Membrane</keyword>
<organism evidence="12 13">
    <name type="scientific">Staphylococcus piscifermentans</name>
    <dbReference type="NCBI Taxonomy" id="70258"/>
    <lineage>
        <taxon>Bacteria</taxon>
        <taxon>Bacillati</taxon>
        <taxon>Bacillota</taxon>
        <taxon>Bacilli</taxon>
        <taxon>Bacillales</taxon>
        <taxon>Staphylococcaceae</taxon>
        <taxon>Staphylococcus</taxon>
    </lineage>
</organism>
<dbReference type="InterPro" id="IPR035906">
    <property type="entry name" value="MetI-like_sf"/>
</dbReference>
<keyword evidence="7" id="KW-0921">Nickel transport</keyword>
<dbReference type="GO" id="GO:0043190">
    <property type="term" value="C:ATP-binding cassette (ABC) transporter complex"/>
    <property type="evidence" value="ECO:0007669"/>
    <property type="project" value="InterPro"/>
</dbReference>
<feature type="transmembrane region" description="Helical" evidence="11">
    <location>
        <begin position="72"/>
        <end position="91"/>
    </location>
</feature>
<dbReference type="SUPFAM" id="SSF161098">
    <property type="entry name" value="MetI-like"/>
    <property type="match status" value="1"/>
</dbReference>
<dbReference type="GO" id="GO:0031460">
    <property type="term" value="P:glycine betaine transport"/>
    <property type="evidence" value="ECO:0007669"/>
    <property type="project" value="TreeGrafter"/>
</dbReference>
<evidence type="ECO:0000256" key="3">
    <source>
        <dbReference type="ARBA" id="ARBA00022475"/>
    </source>
</evidence>
<dbReference type="OrthoDB" id="9787902at2"/>
<dbReference type="EMBL" id="BKAR01000020">
    <property type="protein sequence ID" value="GEP85092.1"/>
    <property type="molecule type" value="Genomic_DNA"/>
</dbReference>
<comment type="subcellular location">
    <subcellularLocation>
        <location evidence="11">Cell membrane</location>
        <topology evidence="11">Multi-pass membrane protein</topology>
    </subcellularLocation>
    <subcellularLocation>
        <location evidence="1">Membrane</location>
        <topology evidence="1">Multi-pass membrane protein</topology>
    </subcellularLocation>
</comment>
<dbReference type="GO" id="GO:0015675">
    <property type="term" value="P:nickel cation transport"/>
    <property type="evidence" value="ECO:0007669"/>
    <property type="project" value="UniProtKB-KW"/>
</dbReference>
<proteinExistence type="inferred from homology"/>
<dbReference type="PANTHER" id="PTHR47737">
    <property type="entry name" value="GLYCINE BETAINE/PROLINE BETAINE TRANSPORT SYSTEM PERMEASE PROTEIN PROW"/>
    <property type="match status" value="1"/>
</dbReference>
<dbReference type="PANTHER" id="PTHR47737:SF1">
    <property type="entry name" value="GLYCINE BETAINE_PROLINE BETAINE TRANSPORT SYSTEM PERMEASE PROTEIN PROW"/>
    <property type="match status" value="1"/>
</dbReference>
<dbReference type="PROSITE" id="PS50928">
    <property type="entry name" value="ABC_TM1"/>
    <property type="match status" value="1"/>
</dbReference>
<reference evidence="12 13" key="1">
    <citation type="submission" date="2019-07" db="EMBL/GenBank/DDBJ databases">
        <title>Whole genome shotgun sequence of Staphylococcus piscifermentans NBRC 109625.</title>
        <authorList>
            <person name="Hosoyama A."/>
            <person name="Uohara A."/>
            <person name="Ohji S."/>
            <person name="Ichikawa N."/>
        </authorList>
    </citation>
    <scope>NUCLEOTIDE SEQUENCE [LARGE SCALE GENOMIC DNA]</scope>
    <source>
        <strain evidence="12 13">NBRC 109625</strain>
    </source>
</reference>
<feature type="transmembrane region" description="Helical" evidence="11">
    <location>
        <begin position="98"/>
        <end position="121"/>
    </location>
</feature>
<dbReference type="SUPFAM" id="SSF53850">
    <property type="entry name" value="Periplasmic binding protein-like II"/>
    <property type="match status" value="1"/>
</dbReference>
<dbReference type="Pfam" id="PF00528">
    <property type="entry name" value="BPD_transp_1"/>
    <property type="match status" value="1"/>
</dbReference>
<dbReference type="GO" id="GO:0015871">
    <property type="term" value="P:choline transport"/>
    <property type="evidence" value="ECO:0007669"/>
    <property type="project" value="TreeGrafter"/>
</dbReference>
<dbReference type="Gene3D" id="1.10.3720.10">
    <property type="entry name" value="MetI-like"/>
    <property type="match status" value="1"/>
</dbReference>
<evidence type="ECO:0000256" key="11">
    <source>
        <dbReference type="RuleBase" id="RU363032"/>
    </source>
</evidence>
<dbReference type="FunFam" id="1.10.3720.10:FF:000001">
    <property type="entry name" value="Glycine betaine ABC transporter, permease"/>
    <property type="match status" value="1"/>
</dbReference>
<feature type="transmembrane region" description="Helical" evidence="11">
    <location>
        <begin position="290"/>
        <end position="310"/>
    </location>
</feature>
<evidence type="ECO:0000313" key="12">
    <source>
        <dbReference type="EMBL" id="GEP85092.1"/>
    </source>
</evidence>
<keyword evidence="3" id="KW-1003">Cell membrane</keyword>
<evidence type="ECO:0000256" key="6">
    <source>
        <dbReference type="ARBA" id="ARBA00022989"/>
    </source>
</evidence>
<feature type="transmembrane region" description="Helical" evidence="11">
    <location>
        <begin position="220"/>
        <end position="240"/>
    </location>
</feature>
<evidence type="ECO:0000256" key="4">
    <source>
        <dbReference type="ARBA" id="ARBA00022596"/>
    </source>
</evidence>
<comment type="similarity">
    <text evidence="9">In the C-terminal section; belongs to the OsmX family.</text>
</comment>
<accession>A0A239TDD2</accession>
<dbReference type="Pfam" id="PF04069">
    <property type="entry name" value="OpuAC"/>
    <property type="match status" value="1"/>
</dbReference>
<sequence length="573" mass="63641">MFNFGAGKLPFSDWIDNIVDWLTTHLSGLFSVLQVTGEAIMNFMTMILTAIPPFVMMALLVIAAFFVFKRKWGFALFTLLGLLFIYNQGMWDDLMNTITLVIISSLVAIIIGVPLGIWMSKSNTVEKVVKPILDLMQTMPGFVYLIPAVAFFGIGMVPGVFASVIFALPPTVRMTNLGIRSISKELVETSNSFGSTAWQRLFKLDIPMAKENIFAGINQTIMLTLSMVVIASMIGTPGLGQGVLAAVQRSEVGNGFVYGIGIVVLAIILDRFTQAMNRPKKSVMPKKKKWIITAIIAVIVLIVILFSIFFSPTKKANKGTITLAYAQSDDQVVSTNVIAQVLEEEGYKVNMTSLDIPVTWEAVAKGEADAMTGAWLPVTHAAQYKEFKDDLDNLGPHIDKKAKLGLVVPSYMDVDSIEDLDNQAKKKITGIEPGAGIVKATDKTIKAYPNLKGWDQVISSTGAMNAQLKRAVKNKDEIVITGWNPYWIFQRYDLKYLKDPKGTMGRAESIDTMARKGLKKDMPEAYRTLDNFKWSIDDMESIMLEIEKGKEPKKAASDWIKNNRDKVDKWKEK</sequence>
<evidence type="ECO:0000256" key="9">
    <source>
        <dbReference type="ARBA" id="ARBA00035642"/>
    </source>
</evidence>
<gene>
    <name evidence="12" type="ORF">SPI02_16770</name>
</gene>
<comment type="similarity">
    <text evidence="10">In the N-terminal section; belongs to the binding-protein-dependent transport system permease family.</text>
</comment>
<dbReference type="CDD" id="cd13639">
    <property type="entry name" value="PBP2_OpuAC_like"/>
    <property type="match status" value="1"/>
</dbReference>
<feature type="transmembrane region" description="Helical" evidence="11">
    <location>
        <begin position="43"/>
        <end position="66"/>
    </location>
</feature>
<keyword evidence="4" id="KW-0533">Nickel</keyword>
<keyword evidence="13" id="KW-1185">Reference proteome</keyword>
<protein>
    <submittedName>
        <fullName evidence="12">Glycine/betaine ABC transporter permease</fullName>
    </submittedName>
</protein>
<comment type="similarity">
    <text evidence="11">Belongs to the binding-protein-dependent transport system permease family.</text>
</comment>
<dbReference type="Gene3D" id="3.40.190.10">
    <property type="entry name" value="Periplasmic binding protein-like II"/>
    <property type="match status" value="1"/>
</dbReference>
<keyword evidence="6 11" id="KW-1133">Transmembrane helix</keyword>
<dbReference type="Proteomes" id="UP000321736">
    <property type="component" value="Unassembled WGS sequence"/>
</dbReference>
<comment type="caution">
    <text evidence="12">The sequence shown here is derived from an EMBL/GenBank/DDBJ whole genome shotgun (WGS) entry which is preliminary data.</text>
</comment>
<feature type="transmembrane region" description="Helical" evidence="11">
    <location>
        <begin position="141"/>
        <end position="168"/>
    </location>
</feature>
<dbReference type="RefSeq" id="WP_095102459.1">
    <property type="nucleotide sequence ID" value="NZ_BKAR01000020.1"/>
</dbReference>
<dbReference type="InterPro" id="IPR000515">
    <property type="entry name" value="MetI-like"/>
</dbReference>
<dbReference type="GO" id="GO:0005275">
    <property type="term" value="F:amine transmembrane transporter activity"/>
    <property type="evidence" value="ECO:0007669"/>
    <property type="project" value="TreeGrafter"/>
</dbReference>
<evidence type="ECO:0000256" key="1">
    <source>
        <dbReference type="ARBA" id="ARBA00004141"/>
    </source>
</evidence>
<dbReference type="CDD" id="cd06261">
    <property type="entry name" value="TM_PBP2"/>
    <property type="match status" value="1"/>
</dbReference>
<dbReference type="Gene3D" id="3.40.190.100">
    <property type="entry name" value="Glycine betaine-binding periplasmic protein, domain 2"/>
    <property type="match status" value="1"/>
</dbReference>
<feature type="transmembrane region" description="Helical" evidence="11">
    <location>
        <begin position="252"/>
        <end position="269"/>
    </location>
</feature>
<keyword evidence="7" id="KW-0406">Ion transport</keyword>
<evidence type="ECO:0000256" key="10">
    <source>
        <dbReference type="ARBA" id="ARBA00035652"/>
    </source>
</evidence>
<evidence type="ECO:0000256" key="8">
    <source>
        <dbReference type="ARBA" id="ARBA00023136"/>
    </source>
</evidence>
<dbReference type="InterPro" id="IPR007210">
    <property type="entry name" value="ABC_Gly_betaine_transp_sub-bd"/>
</dbReference>
<evidence type="ECO:0000256" key="5">
    <source>
        <dbReference type="ARBA" id="ARBA00022692"/>
    </source>
</evidence>
<evidence type="ECO:0000256" key="7">
    <source>
        <dbReference type="ARBA" id="ARBA00023112"/>
    </source>
</evidence>
<keyword evidence="2 11" id="KW-0813">Transport</keyword>
<evidence type="ECO:0000256" key="2">
    <source>
        <dbReference type="ARBA" id="ARBA00022448"/>
    </source>
</evidence>